<organism evidence="1 2">
    <name type="scientific">Pleurotus cornucopiae</name>
    <name type="common">Cornucopia mushroom</name>
    <dbReference type="NCBI Taxonomy" id="5321"/>
    <lineage>
        <taxon>Eukaryota</taxon>
        <taxon>Fungi</taxon>
        <taxon>Dikarya</taxon>
        <taxon>Basidiomycota</taxon>
        <taxon>Agaricomycotina</taxon>
        <taxon>Agaricomycetes</taxon>
        <taxon>Agaricomycetidae</taxon>
        <taxon>Agaricales</taxon>
        <taxon>Pleurotineae</taxon>
        <taxon>Pleurotaceae</taxon>
        <taxon>Pleurotus</taxon>
    </lineage>
</organism>
<sequence>MRSRKDRRALKYMLSRACTVVLSDFLAPGLLQRTAGSKSIFHVKRLQHGLAPLSSPERPHKPIPLTQRTPKDRDRADPSLDIFNTTTTRIHQAVQSHNIEIIWDYWQYLEQRRLLRLLGHVQLKRISTLLVDSFCPVGFPKKEWSELERTVVEKIALVAAAHKAPDALNSCMLALIQRNDPDAVLRLYERFMQLVAKSEGAEDVSGDGLEEGEGSTEYDALASATYSSVDTMPYKPGRATVLLSGITACAMKDDFLGALHMCLNTVIRPQHYAITAFMNKLKGNRPLQRKVEEYVNRLRSATMVSHPTELSKRVNQLATSRSIRSIEKLYRSIMDGISGPAPCMVAHESAKTVEKPVVFTEVGWTSFMVAFLKCGRKDLAAQMWDDMIGLDVQPGVSTWTAYIDACDGISAYNEAVAGWGMMLEQGVKPEALSYRAIISTYFNARQTDKAMDAFRTFLEDAAKGSPERQQLAVYNTVLHGLLIAGRVDEATATFQKMVDEGPRPDVVSYNTFLKFWARTSNFKMLSSVMNNMVAAGIKGDVFSFSTILSALLKVGRDDAPELMIALMRKQGVEPNVAIYSAIMDQQLREQTVEALHTAMRLLQRMELDPTSQPNEVTYTSFLAGIYRGSWLPPAVAEDWRRNIVDRMKRRGIKLNRVTYHILLKACLEYPEPEGVETAMVYYREMVKQKIHIISITWYILLSGLLRRGELVAANEILADMARSGVQPTGAVAELVYKARKRVGRRAIA</sequence>
<reference evidence="1 2" key="1">
    <citation type="journal article" date="2021" name="Appl. Environ. Microbiol.">
        <title>Genetic linkage and physical mapping for an oyster mushroom Pleurotus cornucopiae and QTL analysis for the trait cap color.</title>
        <authorList>
            <person name="Zhang Y."/>
            <person name="Gao W."/>
            <person name="Sonnenberg A."/>
            <person name="Chen Q."/>
            <person name="Zhang J."/>
            <person name="Huang C."/>
        </authorList>
    </citation>
    <scope>NUCLEOTIDE SEQUENCE [LARGE SCALE GENOMIC DNA]</scope>
    <source>
        <strain evidence="1">CCMSSC00406</strain>
    </source>
</reference>
<protein>
    <submittedName>
        <fullName evidence="1">Uncharacterized protein</fullName>
    </submittedName>
</protein>
<dbReference type="Proteomes" id="UP000824881">
    <property type="component" value="Unassembled WGS sequence"/>
</dbReference>
<keyword evidence="2" id="KW-1185">Reference proteome</keyword>
<dbReference type="EMBL" id="WQMT02000005">
    <property type="protein sequence ID" value="KAG9222694.1"/>
    <property type="molecule type" value="Genomic_DNA"/>
</dbReference>
<comment type="caution">
    <text evidence="1">The sequence shown here is derived from an EMBL/GenBank/DDBJ whole genome shotgun (WGS) entry which is preliminary data.</text>
</comment>
<evidence type="ECO:0000313" key="2">
    <source>
        <dbReference type="Proteomes" id="UP000824881"/>
    </source>
</evidence>
<proteinExistence type="predicted"/>
<accession>A0ACB7IY66</accession>
<name>A0ACB7IY66_PLECO</name>
<evidence type="ECO:0000313" key="1">
    <source>
        <dbReference type="EMBL" id="KAG9222694.1"/>
    </source>
</evidence>
<gene>
    <name evidence="1" type="ORF">CCMSSC00406_0004608</name>
</gene>